<protein>
    <recommendedName>
        <fullName evidence="3">beta-galactosidase</fullName>
        <ecNumber evidence="3">3.2.1.23</ecNumber>
    </recommendedName>
</protein>
<evidence type="ECO:0000313" key="10">
    <source>
        <dbReference type="EMBL" id="KAL0951694.1"/>
    </source>
</evidence>
<dbReference type="PANTHER" id="PTHR23421">
    <property type="entry name" value="BETA-GALACTOSIDASE RELATED"/>
    <property type="match status" value="1"/>
</dbReference>
<evidence type="ECO:0000313" key="11">
    <source>
        <dbReference type="Proteomes" id="UP001556367"/>
    </source>
</evidence>
<dbReference type="SUPFAM" id="SSF51445">
    <property type="entry name" value="(Trans)glycosidases"/>
    <property type="match status" value="1"/>
</dbReference>
<feature type="domain" description="Beta-galactosidase" evidence="9">
    <location>
        <begin position="198"/>
        <end position="379"/>
    </location>
</feature>
<dbReference type="SUPFAM" id="SSF49785">
    <property type="entry name" value="Galactose-binding domain-like"/>
    <property type="match status" value="2"/>
</dbReference>
<dbReference type="Pfam" id="PF01301">
    <property type="entry name" value="Glyco_hydro_35"/>
    <property type="match status" value="1"/>
</dbReference>
<name>A0ABR3J7R0_9AGAR</name>
<evidence type="ECO:0000256" key="2">
    <source>
        <dbReference type="ARBA" id="ARBA00009809"/>
    </source>
</evidence>
<dbReference type="SUPFAM" id="SSF51011">
    <property type="entry name" value="Glycosyl hydrolase domain"/>
    <property type="match status" value="1"/>
</dbReference>
<dbReference type="Gene3D" id="2.60.120.260">
    <property type="entry name" value="Galactose-binding domain-like"/>
    <property type="match status" value="2"/>
</dbReference>
<dbReference type="Proteomes" id="UP001556367">
    <property type="component" value="Unassembled WGS sequence"/>
</dbReference>
<dbReference type="InterPro" id="IPR037110">
    <property type="entry name" value="Betagal_dom2_sf"/>
</dbReference>
<evidence type="ECO:0000256" key="8">
    <source>
        <dbReference type="RuleBase" id="RU003679"/>
    </source>
</evidence>
<evidence type="ECO:0000256" key="4">
    <source>
        <dbReference type="ARBA" id="ARBA00022729"/>
    </source>
</evidence>
<reference evidence="11" key="1">
    <citation type="submission" date="2024-06" db="EMBL/GenBank/DDBJ databases">
        <title>Multi-omics analyses provide insights into the biosynthesis of the anticancer antibiotic pleurotin in Hohenbuehelia grisea.</title>
        <authorList>
            <person name="Weaver J.A."/>
            <person name="Alberti F."/>
        </authorList>
    </citation>
    <scope>NUCLEOTIDE SEQUENCE [LARGE SCALE GENOMIC DNA]</scope>
    <source>
        <strain evidence="11">T-177</strain>
    </source>
</reference>
<accession>A0ABR3J7R0</accession>
<gene>
    <name evidence="10" type="ORF">HGRIS_008370</name>
</gene>
<dbReference type="Gene3D" id="2.60.390.10">
    <property type="entry name" value="Beta-galactosidase, domain 3"/>
    <property type="match status" value="1"/>
</dbReference>
<evidence type="ECO:0000256" key="6">
    <source>
        <dbReference type="ARBA" id="ARBA00023180"/>
    </source>
</evidence>
<dbReference type="SMART" id="SM01029">
    <property type="entry name" value="BetaGal_dom2"/>
    <property type="match status" value="1"/>
</dbReference>
<keyword evidence="7" id="KW-0326">Glycosidase</keyword>
<evidence type="ECO:0000256" key="3">
    <source>
        <dbReference type="ARBA" id="ARBA00012756"/>
    </source>
</evidence>
<comment type="similarity">
    <text evidence="2 8">Belongs to the glycosyl hydrolase 35 family.</text>
</comment>
<evidence type="ECO:0000256" key="1">
    <source>
        <dbReference type="ARBA" id="ARBA00001412"/>
    </source>
</evidence>
<dbReference type="Gene3D" id="3.20.20.80">
    <property type="entry name" value="Glycosidases"/>
    <property type="match status" value="1"/>
</dbReference>
<comment type="catalytic activity">
    <reaction evidence="1">
        <text>Hydrolysis of terminal non-reducing beta-D-galactose residues in beta-D-galactosides.</text>
        <dbReference type="EC" id="3.2.1.23"/>
    </reaction>
</comment>
<organism evidence="10 11">
    <name type="scientific">Hohenbuehelia grisea</name>
    <dbReference type="NCBI Taxonomy" id="104357"/>
    <lineage>
        <taxon>Eukaryota</taxon>
        <taxon>Fungi</taxon>
        <taxon>Dikarya</taxon>
        <taxon>Basidiomycota</taxon>
        <taxon>Agaricomycotina</taxon>
        <taxon>Agaricomycetes</taxon>
        <taxon>Agaricomycetidae</taxon>
        <taxon>Agaricales</taxon>
        <taxon>Pleurotineae</taxon>
        <taxon>Pleurotaceae</taxon>
        <taxon>Hohenbuehelia</taxon>
    </lineage>
</organism>
<dbReference type="Pfam" id="PF10435">
    <property type="entry name" value="BetaGal_dom2"/>
    <property type="match status" value="1"/>
</dbReference>
<dbReference type="InterPro" id="IPR018954">
    <property type="entry name" value="Betagal_dom2"/>
</dbReference>
<dbReference type="InterPro" id="IPR001944">
    <property type="entry name" value="Glycoside_Hdrlase_35"/>
</dbReference>
<dbReference type="InterPro" id="IPR036833">
    <property type="entry name" value="BetaGal_dom3_sf"/>
</dbReference>
<dbReference type="InterPro" id="IPR008979">
    <property type="entry name" value="Galactose-bd-like_sf"/>
</dbReference>
<evidence type="ECO:0000256" key="5">
    <source>
        <dbReference type="ARBA" id="ARBA00022801"/>
    </source>
</evidence>
<proteinExistence type="inferred from homology"/>
<dbReference type="EMBL" id="JASNQZ010000011">
    <property type="protein sequence ID" value="KAL0951694.1"/>
    <property type="molecule type" value="Genomic_DNA"/>
</dbReference>
<keyword evidence="11" id="KW-1185">Reference proteome</keyword>
<keyword evidence="6" id="KW-0325">Glycoprotein</keyword>
<dbReference type="PRINTS" id="PR00742">
    <property type="entry name" value="GLHYDRLASE35"/>
</dbReference>
<dbReference type="Pfam" id="PF13364">
    <property type="entry name" value="BetaGal_ABD2"/>
    <property type="match status" value="2"/>
</dbReference>
<dbReference type="InterPro" id="IPR017853">
    <property type="entry name" value="GH"/>
</dbReference>
<dbReference type="InterPro" id="IPR025972">
    <property type="entry name" value="BetaGal_dom3"/>
</dbReference>
<comment type="caution">
    <text evidence="10">The sequence shown here is derived from an EMBL/GenBank/DDBJ whole genome shotgun (WGS) entry which is preliminary data.</text>
</comment>
<dbReference type="EC" id="3.2.1.23" evidence="3"/>
<dbReference type="Pfam" id="PF13363">
    <property type="entry name" value="BetaGal_dom3"/>
    <property type="match status" value="1"/>
</dbReference>
<dbReference type="Gene3D" id="2.102.20.10">
    <property type="entry name" value="Beta-galactosidase, domain 2"/>
    <property type="match status" value="1"/>
</dbReference>
<dbReference type="InterPro" id="IPR025300">
    <property type="entry name" value="BetaGal_jelly_roll_dom"/>
</dbReference>
<keyword evidence="5" id="KW-0378">Hydrolase</keyword>
<dbReference type="InterPro" id="IPR031330">
    <property type="entry name" value="Gly_Hdrlase_35_cat"/>
</dbReference>
<sequence length="824" mass="89716">MQVDNEFSQTPDIHAGYFADLETVYHDSPIEVPLTYNDPFQSGSFVNGTGAVDLYGLDSYPQGSFNCTAPSAWRPVVTNYHQYHQSVNPSQPWYIPEFQSGVLDVWGPLSPGYAPCLVKTGADYLSVFNLQLWASNAKLINYYMFYGGTSWGALPYPAAYTSYDYGASISEPRLLTSKFDEMKRQGLFLRSSPEFYKTDWVTDSSSGGVFTTSTAAFVTFLQNPDTHAGFYVLRQTDSTSTAVIDFKLNVTTSIGPLEIPAIVPSITLGGRQSKVILTDYAFGSSRLLYSTASIFFAGNIGGRDVLFLYGDATQQYETSLVLKGSPHRSHSLPSSVNFTSSAKGRTVISFHSGIQGLITVYDSIEQLILFADTVTAATFWAPTIADSTNSPFKNYWSIGTNATILVGGPYLVRGASISDGHLALRGDLNSSVTLSVVAPHDVRSISWNGKPVKVNARDSAALTFQGGLVGTLQATMPDIHIPKLGGWKFADSLPEIRSDFSDSKWVVANHTTTNCPRKPYYGDGRVLYGCDYGFCESVVLWRGHINATGSEKSMNLSINGGQGFAASVWLNDVFLNTSFGNSSANHNVLEETDDKFTFPLGALRAGKDNVVTVVQDNMGMNETGLSPTSNDPKSPRGIRGFQLEGGNFSDWKVQGKIGGYTNYPDKFRGVLNEGGLFGERKGWHLPGFDVSRWIKRDLASGLPNSAAGVGFFVTTFDLRIPAGLDVALSFTFQEPLGQPYRAYLFVNGWMMGKRIGNLGPQSKFPVQEGILDYSGKNTVAVALWAMVPNVTISPSLQLTLDHVIEGGMGKVQVENPKWSAVGRE</sequence>
<dbReference type="SUPFAM" id="SSF117100">
    <property type="entry name" value="Beta-galactosidase LacA, domain 3"/>
    <property type="match status" value="1"/>
</dbReference>
<evidence type="ECO:0000259" key="9">
    <source>
        <dbReference type="SMART" id="SM01029"/>
    </source>
</evidence>
<keyword evidence="4" id="KW-0732">Signal</keyword>
<evidence type="ECO:0000256" key="7">
    <source>
        <dbReference type="ARBA" id="ARBA00023295"/>
    </source>
</evidence>